<dbReference type="Pfam" id="PF09088">
    <property type="entry name" value="MIF4G_like"/>
    <property type="match status" value="1"/>
</dbReference>
<dbReference type="InterPro" id="IPR027159">
    <property type="entry name" value="CBP80"/>
</dbReference>
<keyword evidence="9" id="KW-1185">Reference proteome</keyword>
<dbReference type="GO" id="GO:0000339">
    <property type="term" value="F:RNA cap binding"/>
    <property type="evidence" value="ECO:0007669"/>
    <property type="project" value="InterPro"/>
</dbReference>
<dbReference type="Proteomes" id="UP000794436">
    <property type="component" value="Unassembled WGS sequence"/>
</dbReference>
<evidence type="ECO:0000256" key="3">
    <source>
        <dbReference type="ARBA" id="ARBA00022664"/>
    </source>
</evidence>
<dbReference type="Gene3D" id="1.25.40.180">
    <property type="match status" value="3"/>
</dbReference>
<comment type="similarity">
    <text evidence="2">Belongs to the NCBP1 family.</text>
</comment>
<dbReference type="InterPro" id="IPR015172">
    <property type="entry name" value="MIF4G-like_typ-1"/>
</dbReference>
<accession>A0A8K1CCE9</accession>
<name>A0A8K1CCE9_PYTOL</name>
<feature type="compositionally biased region" description="Basic and acidic residues" evidence="6">
    <location>
        <begin position="86"/>
        <end position="95"/>
    </location>
</feature>
<sequence length="944" mass="105447">MYRGGGGYDERPSHYGGGGGGGGDGGYNRGKRGHDDDQYGGGDDRGGYKRSRHEGRDGGNSYYRPRNNNYNGGGGDRRYGGGNNNYDRRAPVESDSARAWRLTKKAIVELGENTNGGNFDDLKGNDLREHLLDAASKIRQELDADPDVKLNHISSLVVRCVGRLAHKTSLYAVVTGLVHEKQSDFGRKVLEVVLEQLQKDVDFFHTERYDEQLQSGVQEEDALRKDGDVNGVALRIRLLVRFLGELVSVRVVKTDDLLSLLDTLQGVCTPDDFNSESEEPLRTRENAAAYKDFFASIVLDTLLHAGQSLSVGCEDIYESLLSRCKEYISTREEESNPRGSESEHTSNWLSRRLRLDLVWEPETDEDLVAACKKNDPLSLQWEALNLLRGETNPQIGSEMNPHLRWKIPGVLYPQELFEKSFTDAEPQSLSTSVVVDLSGLDQAKIPRYEAVFRIFGEDSGAVGAPLANLHLASYLITRNHFGEMIEGFYPKPAATAKHVLGLARSYNARFADVELDNVKAEHILLESLLIKALNERDAAQLGYLCSVLTNVIKVDARMISSAFAIVVELLFREIPLMNAGAIDSFVKLFSHFLSNFEYKWAWARWAHVLEAQEDDAQRLFVSSVIERCVRLSYLQHMQSVLPGEFHSLLPPEPKPRVIYQDNDGNDETNVTTVAKDFFQATSTKLKGHPPATALLEWIEEEIQTTGLGRETAIEVVFTAILDAGAATFTHSRLMIEKYGKLGDLFAGEETELLLVKTVSFVWVKSPLHIGLLLNMMLREGVIHATTIAKWVFTPDAVQQYSWPYVWGILDETLSFVQQTILVAKKQLKQGSSAAQDENAEMADVNGLEDAVKRGEEDLQAMLKVVFEGFNRVITEHKSTCDADGIPYKDNWFLSALSQMKAIGTKFRVALEDVLADLQVDVFKSSAADHDVKKGFEFLRDSYRS</sequence>
<dbReference type="GO" id="GO:0005634">
    <property type="term" value="C:nucleus"/>
    <property type="evidence" value="ECO:0007669"/>
    <property type="project" value="UniProtKB-SubCell"/>
</dbReference>
<evidence type="ECO:0000256" key="4">
    <source>
        <dbReference type="ARBA" id="ARBA00023187"/>
    </source>
</evidence>
<feature type="domain" description="MIF4G" evidence="7">
    <location>
        <begin position="112"/>
        <end position="375"/>
    </location>
</feature>
<dbReference type="InterPro" id="IPR015174">
    <property type="entry name" value="MIF4G-like_typ-2"/>
</dbReference>
<dbReference type="InterPro" id="IPR016024">
    <property type="entry name" value="ARM-type_fold"/>
</dbReference>
<proteinExistence type="inferred from homology"/>
<dbReference type="EMBL" id="SPLM01000108">
    <property type="protein sequence ID" value="TMW60245.1"/>
    <property type="molecule type" value="Genomic_DNA"/>
</dbReference>
<evidence type="ECO:0000256" key="1">
    <source>
        <dbReference type="ARBA" id="ARBA00004123"/>
    </source>
</evidence>
<dbReference type="GO" id="GO:0006406">
    <property type="term" value="P:mRNA export from nucleus"/>
    <property type="evidence" value="ECO:0007669"/>
    <property type="project" value="InterPro"/>
</dbReference>
<comment type="caution">
    <text evidence="8">The sequence shown here is derived from an EMBL/GenBank/DDBJ whole genome shotgun (WGS) entry which is preliminary data.</text>
</comment>
<dbReference type="GO" id="GO:0000184">
    <property type="term" value="P:nuclear-transcribed mRNA catabolic process, nonsense-mediated decay"/>
    <property type="evidence" value="ECO:0007669"/>
    <property type="project" value="TreeGrafter"/>
</dbReference>
<evidence type="ECO:0000313" key="9">
    <source>
        <dbReference type="Proteomes" id="UP000794436"/>
    </source>
</evidence>
<dbReference type="AlphaFoldDB" id="A0A8K1CCE9"/>
<protein>
    <recommendedName>
        <fullName evidence="7">MIF4G domain-containing protein</fullName>
    </recommendedName>
</protein>
<keyword evidence="5" id="KW-0539">Nucleus</keyword>
<dbReference type="GO" id="GO:0003729">
    <property type="term" value="F:mRNA binding"/>
    <property type="evidence" value="ECO:0007669"/>
    <property type="project" value="TreeGrafter"/>
</dbReference>
<dbReference type="GO" id="GO:0008380">
    <property type="term" value="P:RNA splicing"/>
    <property type="evidence" value="ECO:0007669"/>
    <property type="project" value="UniProtKB-KW"/>
</dbReference>
<dbReference type="Pfam" id="PF02854">
    <property type="entry name" value="MIF4G"/>
    <property type="match status" value="1"/>
</dbReference>
<feature type="region of interest" description="Disordered" evidence="6">
    <location>
        <begin position="1"/>
        <end position="95"/>
    </location>
</feature>
<dbReference type="SUPFAM" id="SSF48371">
    <property type="entry name" value="ARM repeat"/>
    <property type="match status" value="4"/>
</dbReference>
<comment type="subcellular location">
    <subcellularLocation>
        <location evidence="1">Nucleus</location>
    </subcellularLocation>
</comment>
<evidence type="ECO:0000313" key="8">
    <source>
        <dbReference type="EMBL" id="TMW60245.1"/>
    </source>
</evidence>
<dbReference type="GO" id="GO:0006397">
    <property type="term" value="P:mRNA processing"/>
    <property type="evidence" value="ECO:0007669"/>
    <property type="project" value="UniProtKB-KW"/>
</dbReference>
<organism evidence="8 9">
    <name type="scientific">Pythium oligandrum</name>
    <name type="common">Mycoparasitic fungus</name>
    <dbReference type="NCBI Taxonomy" id="41045"/>
    <lineage>
        <taxon>Eukaryota</taxon>
        <taxon>Sar</taxon>
        <taxon>Stramenopiles</taxon>
        <taxon>Oomycota</taxon>
        <taxon>Peronosporomycetes</taxon>
        <taxon>Pythiales</taxon>
        <taxon>Pythiaceae</taxon>
        <taxon>Pythium</taxon>
    </lineage>
</organism>
<dbReference type="GO" id="GO:0005846">
    <property type="term" value="C:nuclear cap binding complex"/>
    <property type="evidence" value="ECO:0007669"/>
    <property type="project" value="InterPro"/>
</dbReference>
<dbReference type="OrthoDB" id="10252707at2759"/>
<dbReference type="InterPro" id="IPR003890">
    <property type="entry name" value="MIF4G-like_typ-3"/>
</dbReference>
<dbReference type="SMART" id="SM00543">
    <property type="entry name" value="MIF4G"/>
    <property type="match status" value="1"/>
</dbReference>
<evidence type="ECO:0000256" key="2">
    <source>
        <dbReference type="ARBA" id="ARBA00007413"/>
    </source>
</evidence>
<evidence type="ECO:0000256" key="6">
    <source>
        <dbReference type="SAM" id="MobiDB-lite"/>
    </source>
</evidence>
<keyword evidence="3" id="KW-0507">mRNA processing</keyword>
<feature type="compositionally biased region" description="Low complexity" evidence="6">
    <location>
        <begin position="59"/>
        <end position="70"/>
    </location>
</feature>
<feature type="compositionally biased region" description="Basic and acidic residues" evidence="6">
    <location>
        <begin position="33"/>
        <end position="47"/>
    </location>
</feature>
<dbReference type="PANTHER" id="PTHR12412:SF2">
    <property type="entry name" value="NUCLEAR CAP-BINDING PROTEIN SUBUNIT 1"/>
    <property type="match status" value="1"/>
</dbReference>
<evidence type="ECO:0000256" key="5">
    <source>
        <dbReference type="ARBA" id="ARBA00023242"/>
    </source>
</evidence>
<gene>
    <name evidence="8" type="ORF">Poli38472_000287</name>
</gene>
<dbReference type="PANTHER" id="PTHR12412">
    <property type="entry name" value="CAP BINDING PROTEIN"/>
    <property type="match status" value="1"/>
</dbReference>
<evidence type="ECO:0000259" key="7">
    <source>
        <dbReference type="SMART" id="SM00543"/>
    </source>
</evidence>
<dbReference type="Pfam" id="PF09090">
    <property type="entry name" value="MIF4G_like_2"/>
    <property type="match status" value="1"/>
</dbReference>
<reference evidence="8" key="1">
    <citation type="submission" date="2019-03" db="EMBL/GenBank/DDBJ databases">
        <title>Long read genome sequence of the mycoparasitic Pythium oligandrum ATCC 38472 isolated from sugarbeet rhizosphere.</title>
        <authorList>
            <person name="Gaulin E."/>
        </authorList>
    </citation>
    <scope>NUCLEOTIDE SEQUENCE</scope>
    <source>
        <strain evidence="8">ATCC 38472_TT</strain>
    </source>
</reference>
<feature type="compositionally biased region" description="Gly residues" evidence="6">
    <location>
        <begin position="15"/>
        <end position="28"/>
    </location>
</feature>
<keyword evidence="4" id="KW-0508">mRNA splicing</keyword>